<gene>
    <name evidence="1" type="ORF">LZ24_02773</name>
</gene>
<organism evidence="1 2">
    <name type="scientific">Desulfobotulus alkaliphilus</name>
    <dbReference type="NCBI Taxonomy" id="622671"/>
    <lineage>
        <taxon>Bacteria</taxon>
        <taxon>Pseudomonadati</taxon>
        <taxon>Thermodesulfobacteriota</taxon>
        <taxon>Desulfobacteria</taxon>
        <taxon>Desulfobacterales</taxon>
        <taxon>Desulfobacteraceae</taxon>
        <taxon>Desulfobotulus</taxon>
    </lineage>
</organism>
<sequence length="202" mass="23820">MEQTLALTLEEKHEMILAAERRKAYALARELIQKPEASVWMILIPILFIHHAFNIQRYKKSIHGFAENYIKTRQKALELAFYSMKEEKGIAINLENCFPSVEMHEEKEVRLCEKQLEEIRLFFHHYKLLMEARGKSYETMVRAAYGEAGRLKAFYNALEKAEKEVIRYVNRSFQTSEAALDVTKRMQKIVSGIRDKEVKEIF</sequence>
<keyword evidence="2" id="KW-1185">Reference proteome</keyword>
<accession>A0A562RDT6</accession>
<evidence type="ECO:0000313" key="1">
    <source>
        <dbReference type="EMBL" id="TWI67239.1"/>
    </source>
</evidence>
<reference evidence="1 2" key="1">
    <citation type="submission" date="2019-07" db="EMBL/GenBank/DDBJ databases">
        <title>Genome sequencing of 100 strains of the haloalkaliphilic chemolithoautotrophic sulfur-oxidizing bacterium Thioalkalivibrio.</title>
        <authorList>
            <person name="Muyzer G."/>
        </authorList>
    </citation>
    <scope>NUCLEOTIDE SEQUENCE [LARGE SCALE GENOMIC DNA]</scope>
    <source>
        <strain evidence="1 2">ASO4-4</strain>
    </source>
</reference>
<protein>
    <submittedName>
        <fullName evidence="1">Uncharacterized protein</fullName>
    </submittedName>
</protein>
<name>A0A562RDT6_9BACT</name>
<dbReference type="EMBL" id="VLLC01000026">
    <property type="protein sequence ID" value="TWI67239.1"/>
    <property type="molecule type" value="Genomic_DNA"/>
</dbReference>
<comment type="caution">
    <text evidence="1">The sequence shown here is derived from an EMBL/GenBank/DDBJ whole genome shotgun (WGS) entry which is preliminary data.</text>
</comment>
<dbReference type="Proteomes" id="UP000318307">
    <property type="component" value="Unassembled WGS sequence"/>
</dbReference>
<dbReference type="NCBIfam" id="NF038143">
    <property type="entry name" value="HYxxLL"/>
    <property type="match status" value="1"/>
</dbReference>
<proteinExistence type="predicted"/>
<dbReference type="OrthoDB" id="1808662at2"/>
<evidence type="ECO:0000313" key="2">
    <source>
        <dbReference type="Proteomes" id="UP000318307"/>
    </source>
</evidence>
<dbReference type="AlphaFoldDB" id="A0A562RDT6"/>